<feature type="transmembrane region" description="Helical" evidence="6">
    <location>
        <begin position="421"/>
        <end position="438"/>
    </location>
</feature>
<evidence type="ECO:0000256" key="2">
    <source>
        <dbReference type="ARBA" id="ARBA00022692"/>
    </source>
</evidence>
<dbReference type="PANTHER" id="PTHR32234">
    <property type="entry name" value="THIOL:DISULFIDE INTERCHANGE PROTEIN DSBD"/>
    <property type="match status" value="1"/>
</dbReference>
<accession>A0ABT8F5N7</accession>
<feature type="domain" description="Cytochrome C biogenesis protein transmembrane" evidence="8">
    <location>
        <begin position="234"/>
        <end position="442"/>
    </location>
</feature>
<feature type="transmembrane region" description="Helical" evidence="6">
    <location>
        <begin position="230"/>
        <end position="254"/>
    </location>
</feature>
<comment type="caution">
    <text evidence="10">The sequence shown here is derived from an EMBL/GenBank/DDBJ whole genome shotgun (WGS) entry which is preliminary data.</text>
</comment>
<feature type="domain" description="Thiol:disulfide interchange protein DsbD N-terminal" evidence="9">
    <location>
        <begin position="41"/>
        <end position="152"/>
    </location>
</feature>
<dbReference type="InterPro" id="IPR028250">
    <property type="entry name" value="DsbDN"/>
</dbReference>
<dbReference type="InterPro" id="IPR003834">
    <property type="entry name" value="Cyt_c_assmbl_TM_dom"/>
</dbReference>
<dbReference type="Pfam" id="PF13899">
    <property type="entry name" value="Thioredoxin_7"/>
    <property type="match status" value="1"/>
</dbReference>
<feature type="chain" id="PRO_5045919031" evidence="7">
    <location>
        <begin position="23"/>
        <end position="712"/>
    </location>
</feature>
<evidence type="ECO:0000313" key="10">
    <source>
        <dbReference type="EMBL" id="MDN4165564.1"/>
    </source>
</evidence>
<dbReference type="SUPFAM" id="SSF52833">
    <property type="entry name" value="Thioredoxin-like"/>
    <property type="match status" value="1"/>
</dbReference>
<keyword evidence="3" id="KW-0201">Cytochrome c-type biogenesis</keyword>
<dbReference type="InterPro" id="IPR036249">
    <property type="entry name" value="Thioredoxin-like_sf"/>
</dbReference>
<feature type="signal peptide" evidence="7">
    <location>
        <begin position="1"/>
        <end position="22"/>
    </location>
</feature>
<feature type="transmembrane region" description="Helical" evidence="6">
    <location>
        <begin position="385"/>
        <end position="409"/>
    </location>
</feature>
<feature type="transmembrane region" description="Helical" evidence="6">
    <location>
        <begin position="275"/>
        <end position="297"/>
    </location>
</feature>
<evidence type="ECO:0000256" key="3">
    <source>
        <dbReference type="ARBA" id="ARBA00022748"/>
    </source>
</evidence>
<keyword evidence="11" id="KW-1185">Reference proteome</keyword>
<dbReference type="Pfam" id="PF02683">
    <property type="entry name" value="DsbD_TM"/>
    <property type="match status" value="1"/>
</dbReference>
<evidence type="ECO:0000256" key="6">
    <source>
        <dbReference type="SAM" id="Phobius"/>
    </source>
</evidence>
<proteinExistence type="predicted"/>
<keyword evidence="2 6" id="KW-0812">Transmembrane</keyword>
<dbReference type="RefSeq" id="WP_320004095.1">
    <property type="nucleotide sequence ID" value="NZ_JAUHJS010000004.1"/>
</dbReference>
<dbReference type="Gene3D" id="3.40.30.10">
    <property type="entry name" value="Glutaredoxin"/>
    <property type="match status" value="1"/>
</dbReference>
<sequence length="712" mass="79411">MKKLFVLSLSVWGIFLALSASAQILKPITWRLDRSQNEVQVGQELELIFKATIDKDWYLYSTDFDPELGPMVTEFNFVTNDSYELVGGIQPINPKKKYDDIWEGEYTYFSGKGEFRQKIKVKSEKLKIEGSYSYQVCSDIDGKCIPFEDDFVFDGFVVKPAAAKSATAISETPKAETENKALASTSEDSTKASVVAKVDSATNSAKPEASSETKVAIDLSQKSSDDPYSLLGFMFFAFLGGLAALLTPCVFPMIPMTVTFFTGKSKSRSDAILKALVYGFSIIFIYTVFGTLVAAINGPEFANWLSTHWLPNVLFFLIFFVFALAFLGMFELTLPSSWVNKMDQKADRGGWAGVFFMAFTLVLVSFSCTGPIVGSLLVESAGGQIIKPVLGMFAFSLAFALPFTLFAIFPEWLKSLPKSGGWLNSVKVVLGFLELALALKFLSVADQVYHWGILDREIYLAFWIVIFSLLGLYFLGKIRLPHDSAIEKISVPRVLMAVVTFTFVVYLIPGMFGAPLKGLAGYLPPQATHDFNLTEIIRQNAGNGTAKAEVSSLCDTPKYSDMLHLPHGLEGYFDYEQALACAREQKKPLFIDFTGHGCVNCREMEARVWSNPEVLKRLKNDFVVVALYVDEKTELPESEWYTSTYDNKVKKSIGKQNADLQITRYNNNAQPFYVILDGEENVLIQPLAYDLDVSHFIEFLDTAKKNYASNSQ</sequence>
<evidence type="ECO:0000313" key="11">
    <source>
        <dbReference type="Proteomes" id="UP001168552"/>
    </source>
</evidence>
<gene>
    <name evidence="10" type="ORF">QWY31_08630</name>
</gene>
<reference evidence="10" key="1">
    <citation type="submission" date="2023-06" db="EMBL/GenBank/DDBJ databases">
        <title>Cytophagales bacterium Strain LB-30, isolated from soil.</title>
        <authorList>
            <person name="Liu B."/>
        </authorList>
    </citation>
    <scope>NUCLEOTIDE SEQUENCE</scope>
    <source>
        <strain evidence="10">LB-30</strain>
    </source>
</reference>
<keyword evidence="5 6" id="KW-0472">Membrane</keyword>
<comment type="subcellular location">
    <subcellularLocation>
        <location evidence="1">Membrane</location>
        <topology evidence="1">Multi-pass membrane protein</topology>
    </subcellularLocation>
</comment>
<feature type="transmembrane region" description="Helical" evidence="6">
    <location>
        <begin position="351"/>
        <end position="373"/>
    </location>
</feature>
<name>A0ABT8F5N7_9BACT</name>
<keyword evidence="7" id="KW-0732">Signal</keyword>
<dbReference type="EMBL" id="JAUHJS010000004">
    <property type="protein sequence ID" value="MDN4165564.1"/>
    <property type="molecule type" value="Genomic_DNA"/>
</dbReference>
<evidence type="ECO:0000259" key="8">
    <source>
        <dbReference type="Pfam" id="PF02683"/>
    </source>
</evidence>
<dbReference type="Proteomes" id="UP001168552">
    <property type="component" value="Unassembled WGS sequence"/>
</dbReference>
<keyword evidence="4 6" id="KW-1133">Transmembrane helix</keyword>
<feature type="transmembrane region" description="Helical" evidence="6">
    <location>
        <begin position="309"/>
        <end position="330"/>
    </location>
</feature>
<evidence type="ECO:0000259" key="9">
    <source>
        <dbReference type="Pfam" id="PF11412"/>
    </source>
</evidence>
<evidence type="ECO:0000256" key="1">
    <source>
        <dbReference type="ARBA" id="ARBA00004141"/>
    </source>
</evidence>
<feature type="transmembrane region" description="Helical" evidence="6">
    <location>
        <begin position="458"/>
        <end position="475"/>
    </location>
</feature>
<evidence type="ECO:0000256" key="4">
    <source>
        <dbReference type="ARBA" id="ARBA00022989"/>
    </source>
</evidence>
<dbReference type="PANTHER" id="PTHR32234:SF0">
    <property type="entry name" value="THIOL:DISULFIDE INTERCHANGE PROTEIN DSBD"/>
    <property type="match status" value="1"/>
</dbReference>
<organism evidence="10 11">
    <name type="scientific">Shiella aurantiaca</name>
    <dbReference type="NCBI Taxonomy" id="3058365"/>
    <lineage>
        <taxon>Bacteria</taxon>
        <taxon>Pseudomonadati</taxon>
        <taxon>Bacteroidota</taxon>
        <taxon>Cytophagia</taxon>
        <taxon>Cytophagales</taxon>
        <taxon>Shiellaceae</taxon>
        <taxon>Shiella</taxon>
    </lineage>
</organism>
<evidence type="ECO:0000256" key="5">
    <source>
        <dbReference type="ARBA" id="ARBA00023136"/>
    </source>
</evidence>
<feature type="transmembrane region" description="Helical" evidence="6">
    <location>
        <begin position="495"/>
        <end position="516"/>
    </location>
</feature>
<evidence type="ECO:0000256" key="7">
    <source>
        <dbReference type="SAM" id="SignalP"/>
    </source>
</evidence>
<protein>
    <submittedName>
        <fullName evidence="10">Cytochrome c biogenesis protein CcdA</fullName>
    </submittedName>
</protein>
<dbReference type="Pfam" id="PF11412">
    <property type="entry name" value="DsbD_N"/>
    <property type="match status" value="1"/>
</dbReference>